<evidence type="ECO:0000256" key="1">
    <source>
        <dbReference type="ARBA" id="ARBA00023125"/>
    </source>
</evidence>
<protein>
    <submittedName>
        <fullName evidence="9">Pancreas/duodenum homeobox protein 1</fullName>
    </submittedName>
</protein>
<evidence type="ECO:0000256" key="3">
    <source>
        <dbReference type="ARBA" id="ARBA00023242"/>
    </source>
</evidence>
<accession>A0ABM1VPH1</accession>
<dbReference type="Pfam" id="PF00046">
    <property type="entry name" value="Homeodomain"/>
    <property type="match status" value="1"/>
</dbReference>
<reference evidence="9" key="1">
    <citation type="submission" date="2025-08" db="UniProtKB">
        <authorList>
            <consortium name="RefSeq"/>
        </authorList>
    </citation>
    <scope>IDENTIFICATION</scope>
</reference>
<keyword evidence="1 4" id="KW-0238">DNA-binding</keyword>
<dbReference type="PANTHER" id="PTHR45664">
    <property type="entry name" value="PROTEIN ZERKNUELLT 1-RELATED"/>
    <property type="match status" value="1"/>
</dbReference>
<dbReference type="InterPro" id="IPR017970">
    <property type="entry name" value="Homeobox_CS"/>
</dbReference>
<dbReference type="SMART" id="SM00389">
    <property type="entry name" value="HOX"/>
    <property type="match status" value="1"/>
</dbReference>
<dbReference type="PROSITE" id="PS00027">
    <property type="entry name" value="HOMEOBOX_1"/>
    <property type="match status" value="1"/>
</dbReference>
<evidence type="ECO:0000256" key="4">
    <source>
        <dbReference type="PROSITE-ProRule" id="PRU00108"/>
    </source>
</evidence>
<dbReference type="SUPFAM" id="SSF46689">
    <property type="entry name" value="Homeodomain-like"/>
    <property type="match status" value="1"/>
</dbReference>
<feature type="compositionally biased region" description="Basic and acidic residues" evidence="6">
    <location>
        <begin position="73"/>
        <end position="87"/>
    </location>
</feature>
<dbReference type="GO" id="GO:0003677">
    <property type="term" value="F:DNA binding"/>
    <property type="evidence" value="ECO:0007669"/>
    <property type="project" value="UniProtKB-KW"/>
</dbReference>
<evidence type="ECO:0000256" key="5">
    <source>
        <dbReference type="RuleBase" id="RU000682"/>
    </source>
</evidence>
<dbReference type="Gene3D" id="1.10.10.60">
    <property type="entry name" value="Homeodomain-like"/>
    <property type="match status" value="1"/>
</dbReference>
<evidence type="ECO:0000313" key="8">
    <source>
        <dbReference type="Proteomes" id="UP000694888"/>
    </source>
</evidence>
<name>A0ABM1VPH1_APLCA</name>
<organism evidence="8 9">
    <name type="scientific">Aplysia californica</name>
    <name type="common">California sea hare</name>
    <dbReference type="NCBI Taxonomy" id="6500"/>
    <lineage>
        <taxon>Eukaryota</taxon>
        <taxon>Metazoa</taxon>
        <taxon>Spiralia</taxon>
        <taxon>Lophotrochozoa</taxon>
        <taxon>Mollusca</taxon>
        <taxon>Gastropoda</taxon>
        <taxon>Heterobranchia</taxon>
        <taxon>Euthyneura</taxon>
        <taxon>Tectipleura</taxon>
        <taxon>Aplysiida</taxon>
        <taxon>Aplysioidea</taxon>
        <taxon>Aplysiidae</taxon>
        <taxon>Aplysia</taxon>
    </lineage>
</organism>
<dbReference type="InterPro" id="IPR020479">
    <property type="entry name" value="HD_metazoa"/>
</dbReference>
<dbReference type="GeneID" id="106010995"/>
<gene>
    <name evidence="9" type="primary">LOC106010995</name>
</gene>
<keyword evidence="2 4" id="KW-0371">Homeobox</keyword>
<dbReference type="Proteomes" id="UP000694888">
    <property type="component" value="Unplaced"/>
</dbReference>
<dbReference type="InterPro" id="IPR009057">
    <property type="entry name" value="Homeodomain-like_sf"/>
</dbReference>
<dbReference type="PRINTS" id="PR00024">
    <property type="entry name" value="HOMEOBOX"/>
</dbReference>
<evidence type="ECO:0000313" key="9">
    <source>
        <dbReference type="RefSeq" id="XP_035824313.1"/>
    </source>
</evidence>
<evidence type="ECO:0000256" key="6">
    <source>
        <dbReference type="SAM" id="MobiDB-lite"/>
    </source>
</evidence>
<dbReference type="PROSITE" id="PS50071">
    <property type="entry name" value="HOMEOBOX_2"/>
    <property type="match status" value="1"/>
</dbReference>
<feature type="compositionally biased region" description="Polar residues" evidence="6">
    <location>
        <begin position="154"/>
        <end position="166"/>
    </location>
</feature>
<dbReference type="InterPro" id="IPR001356">
    <property type="entry name" value="HD"/>
</dbReference>
<evidence type="ECO:0000259" key="7">
    <source>
        <dbReference type="PROSITE" id="PS50071"/>
    </source>
</evidence>
<feature type="region of interest" description="Disordered" evidence="6">
    <location>
        <begin position="73"/>
        <end position="111"/>
    </location>
</feature>
<keyword evidence="3 4" id="KW-0539">Nucleus</keyword>
<sequence>MLLTFDTCAQFSLEDENKRTRTAYTRGQLLELEKEFHFNKYISRPRRIELAAMLALTERHIKIWFQNRRMKWKKDEAKRRPRDRSTSEDGALSPSTPPSLGDELDAAGEDSKDDVILKRKFDDVISGVEKDGGGSGSGEEGVKDEPLSSGKDVVSSSPNYDFSSLTPAIKPDVEDKVK</sequence>
<dbReference type="CDD" id="cd00086">
    <property type="entry name" value="homeodomain"/>
    <property type="match status" value="1"/>
</dbReference>
<dbReference type="PANTHER" id="PTHR45664:SF12">
    <property type="entry name" value="PANCREAS_DUODENUM HOMEOBOX PROTEIN 1"/>
    <property type="match status" value="1"/>
</dbReference>
<evidence type="ECO:0000256" key="2">
    <source>
        <dbReference type="ARBA" id="ARBA00023155"/>
    </source>
</evidence>
<comment type="subcellular location">
    <subcellularLocation>
        <location evidence="4 5">Nucleus</location>
    </subcellularLocation>
</comment>
<feature type="domain" description="Homeobox" evidence="7">
    <location>
        <begin position="15"/>
        <end position="75"/>
    </location>
</feature>
<keyword evidence="8" id="KW-1185">Reference proteome</keyword>
<feature type="region of interest" description="Disordered" evidence="6">
    <location>
        <begin position="126"/>
        <end position="178"/>
    </location>
</feature>
<feature type="DNA-binding region" description="Homeobox" evidence="4">
    <location>
        <begin position="17"/>
        <end position="76"/>
    </location>
</feature>
<dbReference type="RefSeq" id="XP_035824313.1">
    <property type="nucleotide sequence ID" value="XM_035968420.1"/>
</dbReference>
<proteinExistence type="predicted"/>